<protein>
    <recommendedName>
        <fullName evidence="11">sn-glycerol-3-phosphate transport system permease protein UgpA</fullName>
    </recommendedName>
</protein>
<evidence type="ECO:0000256" key="11">
    <source>
        <dbReference type="ARBA" id="ARBA00040780"/>
    </source>
</evidence>
<dbReference type="STRING" id="207340.APZ41_020595"/>
<dbReference type="GO" id="GO:0005886">
    <property type="term" value="C:plasma membrane"/>
    <property type="evidence" value="ECO:0007669"/>
    <property type="project" value="UniProtKB-SubCell"/>
</dbReference>
<dbReference type="GO" id="GO:0055085">
    <property type="term" value="P:transmembrane transport"/>
    <property type="evidence" value="ECO:0007669"/>
    <property type="project" value="InterPro"/>
</dbReference>
<feature type="transmembrane region" description="Helical" evidence="12">
    <location>
        <begin position="77"/>
        <end position="98"/>
    </location>
</feature>
<reference evidence="14" key="1">
    <citation type="submission" date="2016-12" db="EMBL/GenBank/DDBJ databases">
        <title>Draft genome sequence of Roseomonas mucosa strain AU37, isolated from a peripheral intravenous catheter.</title>
        <authorList>
            <person name="Choudhury M.A."/>
            <person name="Sidjabat H.E."/>
            <person name="Wailan A.M."/>
            <person name="Zhang L."/>
            <person name="Marsh N.M."/>
            <person name="Rickard C.M."/>
            <person name="Davies M."/>
            <person name="Mcmillan D.J."/>
        </authorList>
    </citation>
    <scope>NUCLEOTIDE SEQUENCE [LARGE SCALE GENOMIC DNA]</scope>
    <source>
        <strain evidence="14">AU37</strain>
    </source>
</reference>
<keyword evidence="6" id="KW-0997">Cell inner membrane</keyword>
<dbReference type="EMBL" id="LLWF02000140">
    <property type="protein sequence ID" value="ONH81296.1"/>
    <property type="molecule type" value="Genomic_DNA"/>
</dbReference>
<dbReference type="Proteomes" id="UP000054844">
    <property type="component" value="Unassembled WGS sequence"/>
</dbReference>
<dbReference type="PANTHER" id="PTHR43227:SF9">
    <property type="entry name" value="SN-GLYCEROL-3-PHOSPHATE TRANSPORT SYSTEM PERMEASE PROTEIN UGPA"/>
    <property type="match status" value="1"/>
</dbReference>
<sequence>MDQSRRALFHSRWLPWALVLPQLLCIFVFFYWPTGEAFYWAFTLEQPWGGGNAWVGWQNFANVFQDRAYWNSVLASIVYAFATTALAVLISLVLAMFVDRELKGTRGYRLALIWPYAIAAPAVGVIFRFVFDARSGIFSWLNTLSPGLWNPGLNGTHAMLMLIIAGAWQLVSYNFVFLLAGLQSIPRSLIEAAANDGAGPLRRMIDLQLPLLTPTLFFLVVINLTDSFTNSFALVDVMTAGGPARATEIMVYRIYSDGFKGLDYSGAAAQSIVLMLLVMVLTFVQFRVIERRMHYR</sequence>
<proteinExistence type="inferred from homology"/>
<dbReference type="RefSeq" id="WP_058389868.1">
    <property type="nucleotide sequence ID" value="NZ_CP025062.1"/>
</dbReference>
<evidence type="ECO:0000256" key="5">
    <source>
        <dbReference type="ARBA" id="ARBA00022475"/>
    </source>
</evidence>
<dbReference type="AlphaFoldDB" id="A0A1S8CZ19"/>
<keyword evidence="5" id="KW-1003">Cell membrane</keyword>
<comment type="subunit">
    <text evidence="3">The complex is composed of two ATP-binding proteins (UgpC), two transmembrane proteins (UgpA and UgpE) and a solute-binding protein (UgpB).</text>
</comment>
<dbReference type="InterPro" id="IPR050809">
    <property type="entry name" value="UgpAE/MalFG_permease"/>
</dbReference>
<evidence type="ECO:0000256" key="2">
    <source>
        <dbReference type="ARBA" id="ARBA00009306"/>
    </source>
</evidence>
<evidence type="ECO:0000313" key="14">
    <source>
        <dbReference type="EMBL" id="ONH81296.1"/>
    </source>
</evidence>
<dbReference type="PANTHER" id="PTHR43227">
    <property type="entry name" value="BLL4140 PROTEIN"/>
    <property type="match status" value="1"/>
</dbReference>
<comment type="caution">
    <text evidence="14">The sequence shown here is derived from an EMBL/GenBank/DDBJ whole genome shotgun (WGS) entry which is preliminary data.</text>
</comment>
<comment type="similarity">
    <text evidence="2 12">Belongs to the binding-protein-dependent transport system permease family.</text>
</comment>
<dbReference type="InterPro" id="IPR000515">
    <property type="entry name" value="MetI-like"/>
</dbReference>
<dbReference type="OrthoDB" id="9773727at2"/>
<dbReference type="InterPro" id="IPR035906">
    <property type="entry name" value="MetI-like_sf"/>
</dbReference>
<dbReference type="Pfam" id="PF00528">
    <property type="entry name" value="BPD_transp_1"/>
    <property type="match status" value="1"/>
</dbReference>
<evidence type="ECO:0000256" key="4">
    <source>
        <dbReference type="ARBA" id="ARBA00022448"/>
    </source>
</evidence>
<evidence type="ECO:0000256" key="1">
    <source>
        <dbReference type="ARBA" id="ARBA00004429"/>
    </source>
</evidence>
<evidence type="ECO:0000256" key="7">
    <source>
        <dbReference type="ARBA" id="ARBA00022692"/>
    </source>
</evidence>
<keyword evidence="15" id="KW-1185">Reference proteome</keyword>
<feature type="transmembrane region" description="Helical" evidence="12">
    <location>
        <begin position="267"/>
        <end position="289"/>
    </location>
</feature>
<evidence type="ECO:0000256" key="3">
    <source>
        <dbReference type="ARBA" id="ARBA00011557"/>
    </source>
</evidence>
<comment type="function">
    <text evidence="10">Part of the ABC transporter complex UgpBAEC involved in sn-glycerol-3-phosphate (G3P) import. Probably responsible for the translocation of the substrate across the membrane.</text>
</comment>
<organism evidence="14 15">
    <name type="scientific">Roseomonas mucosa</name>
    <dbReference type="NCBI Taxonomy" id="207340"/>
    <lineage>
        <taxon>Bacteria</taxon>
        <taxon>Pseudomonadati</taxon>
        <taxon>Pseudomonadota</taxon>
        <taxon>Alphaproteobacteria</taxon>
        <taxon>Acetobacterales</taxon>
        <taxon>Roseomonadaceae</taxon>
        <taxon>Roseomonas</taxon>
    </lineage>
</organism>
<evidence type="ECO:0000256" key="12">
    <source>
        <dbReference type="RuleBase" id="RU363032"/>
    </source>
</evidence>
<gene>
    <name evidence="14" type="ORF">APZ41_020595</name>
</gene>
<evidence type="ECO:0000256" key="9">
    <source>
        <dbReference type="ARBA" id="ARBA00023136"/>
    </source>
</evidence>
<feature type="transmembrane region" description="Helical" evidence="12">
    <location>
        <begin position="158"/>
        <end position="180"/>
    </location>
</feature>
<feature type="transmembrane region" description="Helical" evidence="12">
    <location>
        <begin position="110"/>
        <end position="131"/>
    </location>
</feature>
<evidence type="ECO:0000256" key="10">
    <source>
        <dbReference type="ARBA" id="ARBA00037054"/>
    </source>
</evidence>
<keyword evidence="4 12" id="KW-0813">Transport</keyword>
<name>A0A1S8CZ19_9PROT</name>
<dbReference type="CDD" id="cd06261">
    <property type="entry name" value="TM_PBP2"/>
    <property type="match status" value="1"/>
</dbReference>
<feature type="transmembrane region" description="Helical" evidence="12">
    <location>
        <begin position="12"/>
        <end position="32"/>
    </location>
</feature>
<dbReference type="Gene3D" id="1.10.3720.10">
    <property type="entry name" value="MetI-like"/>
    <property type="match status" value="1"/>
</dbReference>
<accession>A0A1S8CZ19</accession>
<keyword evidence="8 12" id="KW-1133">Transmembrane helix</keyword>
<dbReference type="SUPFAM" id="SSF161098">
    <property type="entry name" value="MetI-like"/>
    <property type="match status" value="1"/>
</dbReference>
<evidence type="ECO:0000256" key="6">
    <source>
        <dbReference type="ARBA" id="ARBA00022519"/>
    </source>
</evidence>
<evidence type="ECO:0000256" key="8">
    <source>
        <dbReference type="ARBA" id="ARBA00022989"/>
    </source>
</evidence>
<evidence type="ECO:0000259" key="13">
    <source>
        <dbReference type="PROSITE" id="PS50928"/>
    </source>
</evidence>
<dbReference type="PROSITE" id="PS50928">
    <property type="entry name" value="ABC_TM1"/>
    <property type="match status" value="1"/>
</dbReference>
<feature type="domain" description="ABC transmembrane type-1" evidence="13">
    <location>
        <begin position="73"/>
        <end position="285"/>
    </location>
</feature>
<keyword evidence="7 12" id="KW-0812">Transmembrane</keyword>
<feature type="transmembrane region" description="Helical" evidence="12">
    <location>
        <begin position="207"/>
        <end position="225"/>
    </location>
</feature>
<comment type="subcellular location">
    <subcellularLocation>
        <location evidence="1">Cell inner membrane</location>
        <topology evidence="1">Multi-pass membrane protein</topology>
    </subcellularLocation>
    <subcellularLocation>
        <location evidence="12">Cell membrane</location>
        <topology evidence="12">Multi-pass membrane protein</topology>
    </subcellularLocation>
</comment>
<evidence type="ECO:0000313" key="15">
    <source>
        <dbReference type="Proteomes" id="UP000054844"/>
    </source>
</evidence>
<keyword evidence="9 12" id="KW-0472">Membrane</keyword>